<accession>L9XNG6</accession>
<dbReference type="Proteomes" id="UP000011613">
    <property type="component" value="Unassembled WGS sequence"/>
</dbReference>
<sequence>MATVRPIIRRVRRLPVRTGVSSSSADSSGEPVSATDASRETLVSLLFPGRLEVMNLELVGSLMLG</sequence>
<evidence type="ECO:0000313" key="4">
    <source>
        <dbReference type="Proteomes" id="UP000011613"/>
    </source>
</evidence>
<feature type="region of interest" description="Disordered" evidence="1">
    <location>
        <begin position="16"/>
        <end position="37"/>
    </location>
</feature>
<dbReference type="EMBL" id="AOIC01000116">
    <property type="protein sequence ID" value="ELY63339.1"/>
    <property type="molecule type" value="Genomic_DNA"/>
</dbReference>
<comment type="caution">
    <text evidence="2">The sequence shown here is derived from an EMBL/GenBank/DDBJ whole genome shotgun (WGS) entry which is preliminary data.</text>
</comment>
<evidence type="ECO:0000313" key="3">
    <source>
        <dbReference type="EMBL" id="PLK22118.1"/>
    </source>
</evidence>
<dbReference type="EMBL" id="PKKI01000001">
    <property type="protein sequence ID" value="PLK22118.1"/>
    <property type="molecule type" value="Genomic_DNA"/>
</dbReference>
<protein>
    <submittedName>
        <fullName evidence="2">Uncharacterized protein</fullName>
    </submittedName>
</protein>
<evidence type="ECO:0000313" key="5">
    <source>
        <dbReference type="Proteomes" id="UP000234484"/>
    </source>
</evidence>
<proteinExistence type="predicted"/>
<gene>
    <name evidence="2" type="ORF">C490_16374</name>
    <name evidence="3" type="ORF">CYV19_00105</name>
</gene>
<evidence type="ECO:0000256" key="1">
    <source>
        <dbReference type="SAM" id="MobiDB-lite"/>
    </source>
</evidence>
<organism evidence="2 4">
    <name type="scientific">Natronobacterium gregoryi (strain ATCC 43098 / DSM 3393 / CCM 3738 / CIP 104747 / IAM 13177 / JCM 8860 / NBRC 102187 / NCIMB 2189 / SP2)</name>
    <dbReference type="NCBI Taxonomy" id="797304"/>
    <lineage>
        <taxon>Archaea</taxon>
        <taxon>Methanobacteriati</taxon>
        <taxon>Methanobacteriota</taxon>
        <taxon>Stenosarchaea group</taxon>
        <taxon>Halobacteria</taxon>
        <taxon>Halobacteriales</taxon>
        <taxon>Natrialbaceae</taxon>
        <taxon>Natronobacterium</taxon>
    </lineage>
</organism>
<dbReference type="Proteomes" id="UP000234484">
    <property type="component" value="Unassembled WGS sequence"/>
</dbReference>
<dbReference type="AlphaFoldDB" id="L9XNG6"/>
<name>L9XNG6_NATGS</name>
<reference evidence="3 5" key="2">
    <citation type="submission" date="2017-12" db="EMBL/GenBank/DDBJ databases">
        <title>The characterization of oligonucleotides binding to NgAgo.</title>
        <authorList>
            <person name="Jiang L."/>
            <person name="He B."/>
            <person name="Kang J."/>
            <person name="Yu M."/>
            <person name="Li N."/>
            <person name="Fang Y."/>
            <person name="Tang Z."/>
            <person name="Wu P."/>
            <person name="Yao P."/>
            <person name="Huang J."/>
        </authorList>
    </citation>
    <scope>NUCLEOTIDE SEQUENCE [LARGE SCALE GENOMIC DNA]</scope>
    <source>
        <strain evidence="3 5">SP2</strain>
        <tissue evidence="3">Freeze-dried powder thallus</tissue>
    </source>
</reference>
<reference evidence="2 4" key="1">
    <citation type="journal article" date="2014" name="PLoS Genet.">
        <title>Phylogenetically driven sequencing of extremely halophilic archaea reveals strategies for static and dynamic osmo-response.</title>
        <authorList>
            <person name="Becker E.A."/>
            <person name="Seitzer P.M."/>
            <person name="Tritt A."/>
            <person name="Larsen D."/>
            <person name="Krusor M."/>
            <person name="Yao A.I."/>
            <person name="Wu D."/>
            <person name="Madern D."/>
            <person name="Eisen J.A."/>
            <person name="Darling A.E."/>
            <person name="Facciotti M.T."/>
        </authorList>
    </citation>
    <scope>NUCLEOTIDE SEQUENCE [LARGE SCALE GENOMIC DNA]</scope>
    <source>
        <strain evidence="2 4">SP2</strain>
    </source>
</reference>
<evidence type="ECO:0000313" key="2">
    <source>
        <dbReference type="EMBL" id="ELY63339.1"/>
    </source>
</evidence>